<evidence type="ECO:0000313" key="2">
    <source>
        <dbReference type="EMBL" id="MFC0179610.1"/>
    </source>
</evidence>
<protein>
    <submittedName>
        <fullName evidence="2">Glycosyltransferase family 2 protein</fullName>
    </submittedName>
</protein>
<evidence type="ECO:0000313" key="3">
    <source>
        <dbReference type="Proteomes" id="UP001589758"/>
    </source>
</evidence>
<dbReference type="SUPFAM" id="SSF53448">
    <property type="entry name" value="Nucleotide-diphospho-sugar transferases"/>
    <property type="match status" value="1"/>
</dbReference>
<keyword evidence="3" id="KW-1185">Reference proteome</keyword>
<dbReference type="RefSeq" id="WP_385876714.1">
    <property type="nucleotide sequence ID" value="NZ_JBHLXE010000070.1"/>
</dbReference>
<dbReference type="InterPro" id="IPR001173">
    <property type="entry name" value="Glyco_trans_2-like"/>
</dbReference>
<name>A0ABV6C9I4_9GAMM</name>
<dbReference type="InterPro" id="IPR029044">
    <property type="entry name" value="Nucleotide-diphossugar_trans"/>
</dbReference>
<sequence length="306" mass="35319">MKSNLISIVIASYNHSDYILDTLESALILQEDINCEIIIVDDFSSDDTIKIVKSYLNVNNHIDKVNIITKSSNVGLVNSLNIGLNHSNGEFIYFIGSDDIIIPSGLINLLNKIKSDNSTVAYIGNGFLYYGKNDEKKTIYKNEHKKFFSLSDNQIRKDIFCNYPQPLLLQTSIFRTKELKKISWDESIRLDDYPIFIRLMLKYSLEKGEIKFFESIYVAKYRQHPNNLHKNLSLILSMLEECLNAYSPKPNLKHNLVFLYAFYFLIGLRSLELKFSLLTLSKALKNNPVFFIGSVIRIIYKKIGKQ</sequence>
<gene>
    <name evidence="2" type="ORF">ACFFIT_05855</name>
</gene>
<dbReference type="PANTHER" id="PTHR43685">
    <property type="entry name" value="GLYCOSYLTRANSFERASE"/>
    <property type="match status" value="1"/>
</dbReference>
<dbReference type="PANTHER" id="PTHR43685:SF11">
    <property type="entry name" value="GLYCOSYLTRANSFERASE TAGX-RELATED"/>
    <property type="match status" value="1"/>
</dbReference>
<accession>A0ABV6C9I4</accession>
<dbReference type="Gene3D" id="3.90.550.10">
    <property type="entry name" value="Spore Coat Polysaccharide Biosynthesis Protein SpsA, Chain A"/>
    <property type="match status" value="1"/>
</dbReference>
<dbReference type="EMBL" id="JBHLXE010000070">
    <property type="protein sequence ID" value="MFC0179610.1"/>
    <property type="molecule type" value="Genomic_DNA"/>
</dbReference>
<comment type="caution">
    <text evidence="2">The sequence shown here is derived from an EMBL/GenBank/DDBJ whole genome shotgun (WGS) entry which is preliminary data.</text>
</comment>
<evidence type="ECO:0000259" key="1">
    <source>
        <dbReference type="Pfam" id="PF00535"/>
    </source>
</evidence>
<dbReference type="InterPro" id="IPR050834">
    <property type="entry name" value="Glycosyltransf_2"/>
</dbReference>
<reference evidence="2 3" key="1">
    <citation type="submission" date="2024-09" db="EMBL/GenBank/DDBJ databases">
        <authorList>
            <person name="Sun Q."/>
            <person name="Mori K."/>
        </authorList>
    </citation>
    <scope>NUCLEOTIDE SEQUENCE [LARGE SCALE GENOMIC DNA]</scope>
    <source>
        <strain evidence="2 3">CCM 8545</strain>
    </source>
</reference>
<proteinExistence type="predicted"/>
<feature type="domain" description="Glycosyltransferase 2-like" evidence="1">
    <location>
        <begin position="7"/>
        <end position="174"/>
    </location>
</feature>
<dbReference type="Proteomes" id="UP001589758">
    <property type="component" value="Unassembled WGS sequence"/>
</dbReference>
<dbReference type="Pfam" id="PF00535">
    <property type="entry name" value="Glycos_transf_2"/>
    <property type="match status" value="1"/>
</dbReference>
<organism evidence="2 3">
    <name type="scientific">Thorsellia kenyensis</name>
    <dbReference type="NCBI Taxonomy" id="1549888"/>
    <lineage>
        <taxon>Bacteria</taxon>
        <taxon>Pseudomonadati</taxon>
        <taxon>Pseudomonadota</taxon>
        <taxon>Gammaproteobacteria</taxon>
        <taxon>Enterobacterales</taxon>
        <taxon>Thorselliaceae</taxon>
        <taxon>Thorsellia</taxon>
    </lineage>
</organism>